<evidence type="ECO:0000313" key="1">
    <source>
        <dbReference type="EMBL" id="EGC01394.1"/>
    </source>
</evidence>
<protein>
    <submittedName>
        <fullName evidence="1">TIGR02436 family protein</fullName>
    </submittedName>
</protein>
<sequence length="128" mass="14860">MGYVFIWGIYLLKNDNIILDKSMDFAVRIVRLYQYLGGDKREYVLSKQVLKSGTSIGANIKEAIRGQSRADFRSKMNIALKEASETEYWLELLYKTEYISEKQFCSINEDCIELIRILTSIIKNTKEG</sequence>
<keyword evidence="2" id="KW-1185">Reference proteome</keyword>
<dbReference type="SUPFAM" id="SSF158446">
    <property type="entry name" value="IVS-encoded protein-like"/>
    <property type="match status" value="1"/>
</dbReference>
<dbReference type="OrthoDB" id="285993at2"/>
<comment type="caution">
    <text evidence="1">The sequence shown here is derived from an EMBL/GenBank/DDBJ whole genome shotgun (WGS) entry which is preliminary data.</text>
</comment>
<reference evidence="1 2" key="1">
    <citation type="submission" date="2011-02" db="EMBL/GenBank/DDBJ databases">
        <authorList>
            <person name="Nelson K.E."/>
            <person name="Sutton G."/>
            <person name="Torralba M."/>
            <person name="Durkin S."/>
            <person name="Harkins D."/>
            <person name="Montgomery R."/>
            <person name="Ziemer C."/>
            <person name="Klaassens E."/>
            <person name="Ocuiv P."/>
            <person name="Morrison M."/>
        </authorList>
    </citation>
    <scope>NUCLEOTIDE SEQUENCE [LARGE SCALE GENOMIC DNA]</scope>
    <source>
        <strain evidence="1 2">8</strain>
    </source>
</reference>
<dbReference type="Gene3D" id="1.20.1440.60">
    <property type="entry name" value="23S rRNA-intervening sequence"/>
    <property type="match status" value="1"/>
</dbReference>
<dbReference type="PIRSF" id="PIRSF035652">
    <property type="entry name" value="CHP02436"/>
    <property type="match status" value="1"/>
</dbReference>
<dbReference type="InterPro" id="IPR036583">
    <property type="entry name" value="23S_rRNA_IVS_sf"/>
</dbReference>
<name>E9SH41_RUMAL</name>
<accession>E9SH41</accession>
<dbReference type="PANTHER" id="PTHR38471">
    <property type="entry name" value="FOUR HELIX BUNDLE PROTEIN"/>
    <property type="match status" value="1"/>
</dbReference>
<evidence type="ECO:0000313" key="2">
    <source>
        <dbReference type="Proteomes" id="UP000004259"/>
    </source>
</evidence>
<dbReference type="Pfam" id="PF05635">
    <property type="entry name" value="23S_rRNA_IVP"/>
    <property type="match status" value="1"/>
</dbReference>
<dbReference type="EMBL" id="ADKM02000130">
    <property type="protein sequence ID" value="EGC01394.1"/>
    <property type="molecule type" value="Genomic_DNA"/>
</dbReference>
<proteinExistence type="predicted"/>
<dbReference type="PANTHER" id="PTHR38471:SF2">
    <property type="entry name" value="FOUR HELIX BUNDLE PROTEIN"/>
    <property type="match status" value="1"/>
</dbReference>
<dbReference type="RefSeq" id="WP_002852896.1">
    <property type="nucleotide sequence ID" value="NZ_ADKM02000130.1"/>
</dbReference>
<organism evidence="1 2">
    <name type="scientific">Ruminococcus albus 8</name>
    <dbReference type="NCBI Taxonomy" id="246199"/>
    <lineage>
        <taxon>Bacteria</taxon>
        <taxon>Bacillati</taxon>
        <taxon>Bacillota</taxon>
        <taxon>Clostridia</taxon>
        <taxon>Eubacteriales</taxon>
        <taxon>Oscillospiraceae</taxon>
        <taxon>Ruminococcus</taxon>
    </lineage>
</organism>
<dbReference type="InterPro" id="IPR012657">
    <property type="entry name" value="23S_rRNA-intervening_sequence"/>
</dbReference>
<dbReference type="STRING" id="246199.CUS_7569"/>
<gene>
    <name evidence="1" type="ORF">CUS_7569</name>
</gene>
<dbReference type="NCBIfam" id="TIGR02436">
    <property type="entry name" value="four helix bundle protein"/>
    <property type="match status" value="1"/>
</dbReference>
<dbReference type="eggNOG" id="ENOG5032RWC">
    <property type="taxonomic scope" value="Bacteria"/>
</dbReference>
<dbReference type="AlphaFoldDB" id="E9SH41"/>
<dbReference type="Proteomes" id="UP000004259">
    <property type="component" value="Unassembled WGS sequence"/>
</dbReference>